<organism evidence="3 4">
    <name type="scientific">Ramlibacter algicola</name>
    <dbReference type="NCBI Taxonomy" id="2795217"/>
    <lineage>
        <taxon>Bacteria</taxon>
        <taxon>Pseudomonadati</taxon>
        <taxon>Pseudomonadota</taxon>
        <taxon>Betaproteobacteria</taxon>
        <taxon>Burkholderiales</taxon>
        <taxon>Comamonadaceae</taxon>
        <taxon>Ramlibacter</taxon>
    </lineage>
</organism>
<dbReference type="SUPFAM" id="SSF54427">
    <property type="entry name" value="NTF2-like"/>
    <property type="match status" value="1"/>
</dbReference>
<comment type="similarity">
    <text evidence="1">Belongs to the UPF0225 family.</text>
</comment>
<evidence type="ECO:0000313" key="3">
    <source>
        <dbReference type="EMBL" id="MBK0394963.1"/>
    </source>
</evidence>
<dbReference type="InterPro" id="IPR048469">
    <property type="entry name" value="YchJ-like_M"/>
</dbReference>
<reference evidence="3" key="1">
    <citation type="submission" date="2020-12" db="EMBL/GenBank/DDBJ databases">
        <title>Ramlibacter sp. nov., isolated from a freshwater alga, Cryptomonas.</title>
        <authorList>
            <person name="Kim H.M."/>
            <person name="Jeon C.O."/>
        </authorList>
    </citation>
    <scope>NUCLEOTIDE SEQUENCE</scope>
    <source>
        <strain evidence="3">CrO1</strain>
    </source>
</reference>
<gene>
    <name evidence="3" type="ORF">I8E28_20325</name>
</gene>
<feature type="domain" description="YchJ-like middle NTF2-like" evidence="2">
    <location>
        <begin position="36"/>
        <end position="129"/>
    </location>
</feature>
<accession>A0A934Q4C6</accession>
<name>A0A934Q4C6_9BURK</name>
<dbReference type="EMBL" id="JAEDAO010000001">
    <property type="protein sequence ID" value="MBK0394963.1"/>
    <property type="molecule type" value="Genomic_DNA"/>
</dbReference>
<evidence type="ECO:0000259" key="2">
    <source>
        <dbReference type="Pfam" id="PF17775"/>
    </source>
</evidence>
<dbReference type="InterPro" id="IPR032710">
    <property type="entry name" value="NTF2-like_dom_sf"/>
</dbReference>
<proteinExistence type="inferred from homology"/>
<evidence type="ECO:0000256" key="1">
    <source>
        <dbReference type="HAMAP-Rule" id="MF_00612"/>
    </source>
</evidence>
<dbReference type="Pfam" id="PF17775">
    <property type="entry name" value="YchJ_M-like"/>
    <property type="match status" value="1"/>
</dbReference>
<dbReference type="AlphaFoldDB" id="A0A934Q4C6"/>
<evidence type="ECO:0000313" key="4">
    <source>
        <dbReference type="Proteomes" id="UP000617041"/>
    </source>
</evidence>
<dbReference type="RefSeq" id="WP_200790066.1">
    <property type="nucleotide sequence ID" value="NZ_JAEDAO010000001.1"/>
</dbReference>
<dbReference type="HAMAP" id="MF_00612">
    <property type="entry name" value="UPF0225"/>
    <property type="match status" value="1"/>
</dbReference>
<keyword evidence="4" id="KW-1185">Reference proteome</keyword>
<comment type="caution">
    <text evidence="3">The sequence shown here is derived from an EMBL/GenBank/DDBJ whole genome shotgun (WGS) entry which is preliminary data.</text>
</comment>
<sequence>MKDTDPCPCGRTDAKGRVRAFGQCCGPLLAGAPAPDAEALMRSRYTAFVLLDGEYLWRTWHPDHRPDVPELEAPTKWLGLEVREHRVIDPDHAEVEFVARFRAAGRGGRIHERSRFERDADGRWVYVDGEMR</sequence>
<dbReference type="Gene3D" id="3.10.450.50">
    <property type="match status" value="1"/>
</dbReference>
<dbReference type="Proteomes" id="UP000617041">
    <property type="component" value="Unassembled WGS sequence"/>
</dbReference>
<protein>
    <recommendedName>
        <fullName evidence="1">UPF0225 protein I8E28_20325</fullName>
    </recommendedName>
</protein>
<dbReference type="InterPro" id="IPR023006">
    <property type="entry name" value="YchJ-like"/>
</dbReference>